<evidence type="ECO:0000313" key="2">
    <source>
        <dbReference type="Proteomes" id="UP000011713"/>
    </source>
</evidence>
<protein>
    <submittedName>
        <fullName evidence="1">Uncharacterized protein</fullName>
    </submittedName>
</protein>
<reference evidence="2" key="1">
    <citation type="journal article" date="2010" name="Science">
        <title>Signatures of adaptation to obligate biotrophy in the Hyaloperonospora arabidopsidis genome.</title>
        <authorList>
            <person name="Baxter L."/>
            <person name="Tripathy S."/>
            <person name="Ishaque N."/>
            <person name="Boot N."/>
            <person name="Cabral A."/>
            <person name="Kemen E."/>
            <person name="Thines M."/>
            <person name="Ah-Fong A."/>
            <person name="Anderson R."/>
            <person name="Badejoko W."/>
            <person name="Bittner-Eddy P."/>
            <person name="Boore J.L."/>
            <person name="Chibucos M.C."/>
            <person name="Coates M."/>
            <person name="Dehal P."/>
            <person name="Delehaunty K."/>
            <person name="Dong S."/>
            <person name="Downton P."/>
            <person name="Dumas B."/>
            <person name="Fabro G."/>
            <person name="Fronick C."/>
            <person name="Fuerstenberg S.I."/>
            <person name="Fulton L."/>
            <person name="Gaulin E."/>
            <person name="Govers F."/>
            <person name="Hughes L."/>
            <person name="Humphray S."/>
            <person name="Jiang R.H."/>
            <person name="Judelson H."/>
            <person name="Kamoun S."/>
            <person name="Kyung K."/>
            <person name="Meijer H."/>
            <person name="Minx P."/>
            <person name="Morris P."/>
            <person name="Nelson J."/>
            <person name="Phuntumart V."/>
            <person name="Qutob D."/>
            <person name="Rehmany A."/>
            <person name="Rougon-Cardoso A."/>
            <person name="Ryden P."/>
            <person name="Torto-Alalibo T."/>
            <person name="Studholme D."/>
            <person name="Wang Y."/>
            <person name="Win J."/>
            <person name="Wood J."/>
            <person name="Clifton S.W."/>
            <person name="Rogers J."/>
            <person name="Van den Ackerveken G."/>
            <person name="Jones J.D."/>
            <person name="McDowell J.M."/>
            <person name="Beynon J."/>
            <person name="Tyler B.M."/>
        </authorList>
    </citation>
    <scope>NUCLEOTIDE SEQUENCE [LARGE SCALE GENOMIC DNA]</scope>
    <source>
        <strain evidence="2">Emoy2</strain>
    </source>
</reference>
<dbReference type="InParanoid" id="M4BWI8"/>
<dbReference type="HOGENOM" id="CLU_2202075_0_0_1"/>
<dbReference type="EnsemblProtists" id="HpaT810889">
    <property type="protein sequence ID" value="HpaP810889"/>
    <property type="gene ID" value="HpaG810889"/>
</dbReference>
<sequence>MGYSPSIGVTEPVKNSVKVGSHMSVRGCPVPDVTDQESDEISQNGPVVVRGRLDRTRGVHINVGGSIGHLVKITVVMRPAQYAEAIRTVPRWFIEHAKTDAFWRTIVP</sequence>
<reference evidence="1" key="2">
    <citation type="submission" date="2015-06" db="UniProtKB">
        <authorList>
            <consortium name="EnsemblProtists"/>
        </authorList>
    </citation>
    <scope>IDENTIFICATION</scope>
    <source>
        <strain evidence="1">Emoy2</strain>
    </source>
</reference>
<dbReference type="Proteomes" id="UP000011713">
    <property type="component" value="Unassembled WGS sequence"/>
</dbReference>
<accession>M4BWI8</accession>
<keyword evidence="2" id="KW-1185">Reference proteome</keyword>
<organism evidence="1 2">
    <name type="scientific">Hyaloperonospora arabidopsidis (strain Emoy2)</name>
    <name type="common">Downy mildew agent</name>
    <name type="synonym">Peronospora arabidopsidis</name>
    <dbReference type="NCBI Taxonomy" id="559515"/>
    <lineage>
        <taxon>Eukaryota</taxon>
        <taxon>Sar</taxon>
        <taxon>Stramenopiles</taxon>
        <taxon>Oomycota</taxon>
        <taxon>Peronosporomycetes</taxon>
        <taxon>Peronosporales</taxon>
        <taxon>Peronosporaceae</taxon>
        <taxon>Hyaloperonospora</taxon>
    </lineage>
</organism>
<proteinExistence type="predicted"/>
<dbReference type="VEuPathDB" id="FungiDB:HpaG810889"/>
<dbReference type="EMBL" id="JH598002">
    <property type="status" value="NOT_ANNOTATED_CDS"/>
    <property type="molecule type" value="Genomic_DNA"/>
</dbReference>
<evidence type="ECO:0000313" key="1">
    <source>
        <dbReference type="EnsemblProtists" id="HpaP810889"/>
    </source>
</evidence>
<name>M4BWI8_HYAAE</name>
<dbReference type="AlphaFoldDB" id="M4BWI8"/>